<keyword evidence="1" id="KW-0812">Transmembrane</keyword>
<keyword evidence="1" id="KW-1133">Transmembrane helix</keyword>
<keyword evidence="3" id="KW-1185">Reference proteome</keyword>
<dbReference type="EMBL" id="VORT01000010">
    <property type="protein sequence ID" value="TXD72202.1"/>
    <property type="molecule type" value="Genomic_DNA"/>
</dbReference>
<dbReference type="InterPro" id="IPR025495">
    <property type="entry name" value="DUF4386"/>
</dbReference>
<feature type="transmembrane region" description="Helical" evidence="1">
    <location>
        <begin position="129"/>
        <end position="149"/>
    </location>
</feature>
<feature type="transmembrane region" description="Helical" evidence="1">
    <location>
        <begin position="50"/>
        <end position="71"/>
    </location>
</feature>
<feature type="transmembrane region" description="Helical" evidence="1">
    <location>
        <begin position="161"/>
        <end position="182"/>
    </location>
</feature>
<dbReference type="Proteomes" id="UP000321497">
    <property type="component" value="Unassembled WGS sequence"/>
</dbReference>
<evidence type="ECO:0000313" key="3">
    <source>
        <dbReference type="Proteomes" id="UP000321497"/>
    </source>
</evidence>
<accession>A0A5C6YY51</accession>
<feature type="transmembrane region" description="Helical" evidence="1">
    <location>
        <begin position="78"/>
        <end position="101"/>
    </location>
</feature>
<feature type="transmembrane region" description="Helical" evidence="1">
    <location>
        <begin position="188"/>
        <end position="209"/>
    </location>
</feature>
<gene>
    <name evidence="2" type="ORF">ESU54_13855</name>
</gene>
<sequence length="232" mass="24773">MSSMRKHALAAGVLYLLTFVSIPTLALYSSVHQPNYIIGTGPDSSVIIGGILEIIMALACIGTAVALYPVLKKQNEGVALGLVGSRVLEAGTIFAGVMFLLTVVTMRQNAAGADALVISRTLVTMYDRMFLIGQSFLPAVNDILLGFLLYQSRLVPRSLSLIGLIGGPVLLTGDIFVLSGLMGQHDSLTGLFAVPVAVFEFSLGIYLIVKGFKLKATENEYTSDEIIQFGRD</sequence>
<name>A0A5C6YY51_9FLAO</name>
<evidence type="ECO:0000313" key="2">
    <source>
        <dbReference type="EMBL" id="TXD72202.1"/>
    </source>
</evidence>
<reference evidence="2 3" key="1">
    <citation type="submission" date="2019-08" db="EMBL/GenBank/DDBJ databases">
        <title>Genome of Aequorivita antarctica SW49 (type strain).</title>
        <authorList>
            <person name="Bowman J.P."/>
        </authorList>
    </citation>
    <scope>NUCLEOTIDE SEQUENCE [LARGE SCALE GENOMIC DNA]</scope>
    <source>
        <strain evidence="2 3">SW49</strain>
    </source>
</reference>
<evidence type="ECO:0000256" key="1">
    <source>
        <dbReference type="SAM" id="Phobius"/>
    </source>
</evidence>
<organism evidence="2 3">
    <name type="scientific">Aequorivita antarctica</name>
    <dbReference type="NCBI Taxonomy" id="153266"/>
    <lineage>
        <taxon>Bacteria</taxon>
        <taxon>Pseudomonadati</taxon>
        <taxon>Bacteroidota</taxon>
        <taxon>Flavobacteriia</taxon>
        <taxon>Flavobacteriales</taxon>
        <taxon>Flavobacteriaceae</taxon>
        <taxon>Aequorivita</taxon>
    </lineage>
</organism>
<dbReference type="OrthoDB" id="1161162at2"/>
<keyword evidence="1" id="KW-0472">Membrane</keyword>
<dbReference type="AlphaFoldDB" id="A0A5C6YY51"/>
<proteinExistence type="predicted"/>
<dbReference type="Pfam" id="PF14329">
    <property type="entry name" value="DUF4386"/>
    <property type="match status" value="1"/>
</dbReference>
<protein>
    <submittedName>
        <fullName evidence="2">DUF4386 domain-containing protein</fullName>
    </submittedName>
</protein>
<comment type="caution">
    <text evidence="2">The sequence shown here is derived from an EMBL/GenBank/DDBJ whole genome shotgun (WGS) entry which is preliminary data.</text>
</comment>